<name>A0A0F8YZC2_9ZZZZ</name>
<dbReference type="SUPFAM" id="SSF52733">
    <property type="entry name" value="Nicotinate mononucleotide:5,6-dimethylbenzimidazole phosphoribosyltransferase (CobT)"/>
    <property type="match status" value="1"/>
</dbReference>
<dbReference type="EMBL" id="LAZR01050690">
    <property type="protein sequence ID" value="KKK86792.1"/>
    <property type="molecule type" value="Genomic_DNA"/>
</dbReference>
<dbReference type="PANTHER" id="PTHR43463:SF1">
    <property type="entry name" value="NICOTINATE-NUCLEOTIDE--DIMETHYLBENZIMIDAZOLE PHOSPHORIBOSYLTRANSFERASE"/>
    <property type="match status" value="1"/>
</dbReference>
<organism evidence="1">
    <name type="scientific">marine sediment metagenome</name>
    <dbReference type="NCBI Taxonomy" id="412755"/>
    <lineage>
        <taxon>unclassified sequences</taxon>
        <taxon>metagenomes</taxon>
        <taxon>ecological metagenomes</taxon>
    </lineage>
</organism>
<dbReference type="InterPro" id="IPR036087">
    <property type="entry name" value="Nict_dMeBzImd_PRibTrfase_sf"/>
</dbReference>
<dbReference type="InterPro" id="IPR003200">
    <property type="entry name" value="Nict_dMeBzImd_PRibTrfase"/>
</dbReference>
<dbReference type="AlphaFoldDB" id="A0A0F8YZC2"/>
<dbReference type="Pfam" id="PF02277">
    <property type="entry name" value="DBI_PRT"/>
    <property type="match status" value="1"/>
</dbReference>
<dbReference type="PANTHER" id="PTHR43463">
    <property type="entry name" value="NICOTINATE-NUCLEOTIDE--DIMETHYLBENZIMIDAZOLE PHOSPHORIBOSYLTRANSFERASE"/>
    <property type="match status" value="1"/>
</dbReference>
<dbReference type="GO" id="GO:0009236">
    <property type="term" value="P:cobalamin biosynthetic process"/>
    <property type="evidence" value="ECO:0007669"/>
    <property type="project" value="InterPro"/>
</dbReference>
<protein>
    <recommendedName>
        <fullName evidence="2">Nicotinate-nucleotide--dimethylbenzimidazole phosphoribosyltransferase</fullName>
    </recommendedName>
</protein>
<evidence type="ECO:0000313" key="1">
    <source>
        <dbReference type="EMBL" id="KKK86792.1"/>
    </source>
</evidence>
<comment type="caution">
    <text evidence="1">The sequence shown here is derived from an EMBL/GenBank/DDBJ whole genome shotgun (WGS) entry which is preliminary data.</text>
</comment>
<dbReference type="Gene3D" id="3.40.50.10210">
    <property type="match status" value="1"/>
</dbReference>
<sequence>IIFAGNHGVAARGVSAFPAEVTAQMVANFQHGGAAINQIARVNGASLDVVPLSLEVPTKDFTAEPAMDEAELVDALRAGWEAVDADADLLVVGEMGIANTTSAAALAGALLGGGAEFWTGRGTGVDDAGLTLKTEVVTEAITLHADKGDGLETLRRLGGRELAGMAGAMARARQLRIPVILDGFICCAAALCLARSAPGALDHTVAGHLSSESGHRRLLEALAKEPLLQLNLRLGEGSGAGLAIGILKTALACHAGMATFAEAGVSDA</sequence>
<dbReference type="NCBIfam" id="TIGR03160">
    <property type="entry name" value="cobT_DBIPRT"/>
    <property type="match status" value="1"/>
</dbReference>
<feature type="non-terminal residue" evidence="1">
    <location>
        <position position="1"/>
    </location>
</feature>
<gene>
    <name evidence="1" type="ORF">LCGC14_2759710</name>
</gene>
<reference evidence="1" key="1">
    <citation type="journal article" date="2015" name="Nature">
        <title>Complex archaea that bridge the gap between prokaryotes and eukaryotes.</title>
        <authorList>
            <person name="Spang A."/>
            <person name="Saw J.H."/>
            <person name="Jorgensen S.L."/>
            <person name="Zaremba-Niedzwiedzka K."/>
            <person name="Martijn J."/>
            <person name="Lind A.E."/>
            <person name="van Eijk R."/>
            <person name="Schleper C."/>
            <person name="Guy L."/>
            <person name="Ettema T.J."/>
        </authorList>
    </citation>
    <scope>NUCLEOTIDE SEQUENCE</scope>
</reference>
<accession>A0A0F8YZC2</accession>
<dbReference type="GO" id="GO:0008939">
    <property type="term" value="F:nicotinate-nucleotide-dimethylbenzimidazole phosphoribosyltransferase activity"/>
    <property type="evidence" value="ECO:0007669"/>
    <property type="project" value="InterPro"/>
</dbReference>
<dbReference type="InterPro" id="IPR017846">
    <property type="entry name" value="Nict_dMeBzImd_PRibTrfase_bact"/>
</dbReference>
<dbReference type="NCBIfam" id="NF000996">
    <property type="entry name" value="PRK00105.1"/>
    <property type="match status" value="1"/>
</dbReference>
<dbReference type="CDD" id="cd02439">
    <property type="entry name" value="DMB-PRT_CobT"/>
    <property type="match status" value="1"/>
</dbReference>
<proteinExistence type="predicted"/>
<evidence type="ECO:0008006" key="2">
    <source>
        <dbReference type="Google" id="ProtNLM"/>
    </source>
</evidence>